<dbReference type="EMBL" id="JXAK01000055">
    <property type="protein sequence ID" value="KIL38633.1"/>
    <property type="molecule type" value="Genomic_DNA"/>
</dbReference>
<name>A0ABR5ACS3_9BACL</name>
<keyword evidence="1" id="KW-0812">Transmembrane</keyword>
<evidence type="ECO:0000256" key="1">
    <source>
        <dbReference type="SAM" id="Phobius"/>
    </source>
</evidence>
<keyword evidence="3" id="KW-1185">Reference proteome</keyword>
<reference evidence="2 3" key="1">
    <citation type="submission" date="2014-12" db="EMBL/GenBank/DDBJ databases">
        <title>Draft genome sequence of Paenibacillus kamchatkensis strain B-2647.</title>
        <authorList>
            <person name="Karlyshev A.V."/>
            <person name="Kudryashova E.B."/>
        </authorList>
    </citation>
    <scope>NUCLEOTIDE SEQUENCE [LARGE SCALE GENOMIC DNA]</scope>
    <source>
        <strain evidence="2 3">VKM B-2647</strain>
    </source>
</reference>
<keyword evidence="1" id="KW-1133">Transmembrane helix</keyword>
<proteinExistence type="predicted"/>
<protein>
    <recommendedName>
        <fullName evidence="4">LPS export ABC transporter periplasmic protein LptC</fullName>
    </recommendedName>
</protein>
<organism evidence="2 3">
    <name type="scientific">Gordoniibacillus kamchatkensis</name>
    <dbReference type="NCBI Taxonomy" id="1590651"/>
    <lineage>
        <taxon>Bacteria</taxon>
        <taxon>Bacillati</taxon>
        <taxon>Bacillota</taxon>
        <taxon>Bacilli</taxon>
        <taxon>Bacillales</taxon>
        <taxon>Paenibacillaceae</taxon>
        <taxon>Gordoniibacillus</taxon>
    </lineage>
</organism>
<sequence>MKGTILLLGAPLMVILAIIAFIAGPWIFLYIGIQLEPNPPRPEITHGEFPFRLEYDINGERKVIQDTLICEFDGFGADEGRGKYRRWKERLASGNERVALAKVTDKMEIYYSPGSAKYYMDDLSDSGEYEHYFPDALFIEKRGGITTTGIVHADELYDKYHIKLISWNYTPPIKNSFPATKK</sequence>
<evidence type="ECO:0000313" key="3">
    <source>
        <dbReference type="Proteomes" id="UP000031967"/>
    </source>
</evidence>
<keyword evidence="1" id="KW-0472">Membrane</keyword>
<feature type="transmembrane region" description="Helical" evidence="1">
    <location>
        <begin position="12"/>
        <end position="33"/>
    </location>
</feature>
<evidence type="ECO:0008006" key="4">
    <source>
        <dbReference type="Google" id="ProtNLM"/>
    </source>
</evidence>
<evidence type="ECO:0000313" key="2">
    <source>
        <dbReference type="EMBL" id="KIL38633.1"/>
    </source>
</evidence>
<dbReference type="Proteomes" id="UP000031967">
    <property type="component" value="Unassembled WGS sequence"/>
</dbReference>
<comment type="caution">
    <text evidence="2">The sequence shown here is derived from an EMBL/GenBank/DDBJ whole genome shotgun (WGS) entry which is preliminary data.</text>
</comment>
<accession>A0ABR5ACS3</accession>
<gene>
    <name evidence="2" type="ORF">SD70_25005</name>
</gene>